<dbReference type="STRING" id="1227493.C483_00944"/>
<feature type="transmembrane region" description="Helical" evidence="6">
    <location>
        <begin position="437"/>
        <end position="458"/>
    </location>
</feature>
<feature type="transmembrane region" description="Helical" evidence="6">
    <location>
        <begin position="373"/>
        <end position="393"/>
    </location>
</feature>
<feature type="transmembrane region" description="Helical" evidence="6">
    <location>
        <begin position="278"/>
        <end position="298"/>
    </location>
</feature>
<name>M0AEA6_9EURY</name>
<feature type="transmembrane region" description="Helical" evidence="6">
    <location>
        <begin position="75"/>
        <end position="97"/>
    </location>
</feature>
<evidence type="ECO:0000313" key="7">
    <source>
        <dbReference type="EMBL" id="ELY95668.1"/>
    </source>
</evidence>
<dbReference type="InterPro" id="IPR050833">
    <property type="entry name" value="Poly_Biosynth_Transport"/>
</dbReference>
<dbReference type="EMBL" id="AOIM01000007">
    <property type="protein sequence ID" value="ELY95668.1"/>
    <property type="molecule type" value="Genomic_DNA"/>
</dbReference>
<feature type="transmembrane region" description="Helical" evidence="6">
    <location>
        <begin position="304"/>
        <end position="328"/>
    </location>
</feature>
<evidence type="ECO:0000256" key="3">
    <source>
        <dbReference type="ARBA" id="ARBA00022692"/>
    </source>
</evidence>
<comment type="subcellular location">
    <subcellularLocation>
        <location evidence="1">Cell membrane</location>
        <topology evidence="1">Multi-pass membrane protein</topology>
    </subcellularLocation>
</comment>
<dbReference type="GO" id="GO:0005886">
    <property type="term" value="C:plasma membrane"/>
    <property type="evidence" value="ECO:0007669"/>
    <property type="project" value="UniProtKB-SubCell"/>
</dbReference>
<keyword evidence="5 6" id="KW-0472">Membrane</keyword>
<keyword evidence="2" id="KW-1003">Cell membrane</keyword>
<proteinExistence type="predicted"/>
<accession>M0AEA6</accession>
<evidence type="ECO:0000313" key="8">
    <source>
        <dbReference type="Proteomes" id="UP000011519"/>
    </source>
</evidence>
<feature type="transmembrane region" description="Helical" evidence="6">
    <location>
        <begin position="348"/>
        <end position="367"/>
    </location>
</feature>
<evidence type="ECO:0000256" key="5">
    <source>
        <dbReference type="ARBA" id="ARBA00023136"/>
    </source>
</evidence>
<dbReference type="Pfam" id="PF13440">
    <property type="entry name" value="Polysacc_synt_3"/>
    <property type="match status" value="1"/>
</dbReference>
<dbReference type="RefSeq" id="WP_006651465.1">
    <property type="nucleotide sequence ID" value="NZ_AOIM01000007.1"/>
</dbReference>
<dbReference type="CDD" id="cd13128">
    <property type="entry name" value="MATE_Wzx_like"/>
    <property type="match status" value="1"/>
</dbReference>
<evidence type="ECO:0000256" key="2">
    <source>
        <dbReference type="ARBA" id="ARBA00022475"/>
    </source>
</evidence>
<evidence type="ECO:0000256" key="6">
    <source>
        <dbReference type="SAM" id="Phobius"/>
    </source>
</evidence>
<feature type="transmembrane region" description="Helical" evidence="6">
    <location>
        <begin position="103"/>
        <end position="119"/>
    </location>
</feature>
<dbReference type="Proteomes" id="UP000011519">
    <property type="component" value="Unassembled WGS sequence"/>
</dbReference>
<organism evidence="7 8">
    <name type="scientific">Natrialba hulunbeirensis JCM 10989</name>
    <dbReference type="NCBI Taxonomy" id="1227493"/>
    <lineage>
        <taxon>Archaea</taxon>
        <taxon>Methanobacteriati</taxon>
        <taxon>Methanobacteriota</taxon>
        <taxon>Stenosarchaea group</taxon>
        <taxon>Halobacteria</taxon>
        <taxon>Halobacteriales</taxon>
        <taxon>Natrialbaceae</taxon>
        <taxon>Natrialba</taxon>
    </lineage>
</organism>
<dbReference type="AlphaFoldDB" id="M0AEA6"/>
<dbReference type="PANTHER" id="PTHR30250">
    <property type="entry name" value="PST FAMILY PREDICTED COLANIC ACID TRANSPORTER"/>
    <property type="match status" value="1"/>
</dbReference>
<feature type="transmembrane region" description="Helical" evidence="6">
    <location>
        <begin position="220"/>
        <end position="238"/>
    </location>
</feature>
<feature type="transmembrane region" description="Helical" evidence="6">
    <location>
        <begin position="244"/>
        <end position="266"/>
    </location>
</feature>
<keyword evidence="4 6" id="KW-1133">Transmembrane helix</keyword>
<keyword evidence="8" id="KW-1185">Reference proteome</keyword>
<feature type="transmembrane region" description="Helical" evidence="6">
    <location>
        <begin position="36"/>
        <end position="54"/>
    </location>
</feature>
<dbReference type="OrthoDB" id="112053at2157"/>
<sequence length="471" mass="51241">MNVARSSLKIAAARVGSLLLTFVGTAFFAQELGARLLGIFFLFQAVLAVSELPANLGTRIAVEKRISEGGPADQIIGTAIVLKATLLLLVTGSILVFQSYLNQYIGANVAGLLIITIILQESAELMMNVLKGELRVGETATLQFAYSFTWVGLGVLLVQFDFGVFGLVYGVIVGKGVQLAWAICKTSVGIGQPTITQARSLVDYAKYSIIPEIDGQVHNWMDILIIGFFVTQAAVGAYEIAWRVAGPVLLLTSAIGTTIFPQISSWESEDSKESLERLLPKIITPSLVFVFPAFFGGILLSEEILGLIFGQEFTAAWLALIILLAGKLPRAIRQIVGKSLLGLNRPDLVTHAALVDIIANLVLNIILIWHFGILGAALGTTLSMTIGTIHRTYYLSKIISIRVPYYELGWCLLSSLAMYFSLHIANNWIEITTVIHLAGYVFVGATLYSAFVLLYSPLRMKTVEQARDVIR</sequence>
<evidence type="ECO:0000256" key="4">
    <source>
        <dbReference type="ARBA" id="ARBA00022989"/>
    </source>
</evidence>
<protein>
    <submittedName>
        <fullName evidence="7">Membrane protein involved in the export of O-antigen and teichoic acid</fullName>
    </submittedName>
</protein>
<dbReference type="PATRIC" id="fig|1227493.4.peg.171"/>
<feature type="transmembrane region" description="Helical" evidence="6">
    <location>
        <begin position="405"/>
        <end position="425"/>
    </location>
</feature>
<keyword evidence="3 6" id="KW-0812">Transmembrane</keyword>
<reference evidence="7 8" key="1">
    <citation type="journal article" date="2014" name="PLoS Genet.">
        <title>Phylogenetically driven sequencing of extremely halophilic archaea reveals strategies for static and dynamic osmo-response.</title>
        <authorList>
            <person name="Becker E.A."/>
            <person name="Seitzer P.M."/>
            <person name="Tritt A."/>
            <person name="Larsen D."/>
            <person name="Krusor M."/>
            <person name="Yao A.I."/>
            <person name="Wu D."/>
            <person name="Madern D."/>
            <person name="Eisen J.A."/>
            <person name="Darling A.E."/>
            <person name="Facciotti M.T."/>
        </authorList>
    </citation>
    <scope>NUCLEOTIDE SEQUENCE [LARGE SCALE GENOMIC DNA]</scope>
    <source>
        <strain evidence="7 8">JCM 10989</strain>
    </source>
</reference>
<dbReference type="PANTHER" id="PTHR30250:SF11">
    <property type="entry name" value="O-ANTIGEN TRANSPORTER-RELATED"/>
    <property type="match status" value="1"/>
</dbReference>
<evidence type="ECO:0000256" key="1">
    <source>
        <dbReference type="ARBA" id="ARBA00004651"/>
    </source>
</evidence>
<gene>
    <name evidence="7" type="ORF">C483_00944</name>
</gene>
<comment type="caution">
    <text evidence="7">The sequence shown here is derived from an EMBL/GenBank/DDBJ whole genome shotgun (WGS) entry which is preliminary data.</text>
</comment>
<feature type="transmembrane region" description="Helical" evidence="6">
    <location>
        <begin position="12"/>
        <end position="30"/>
    </location>
</feature>